<dbReference type="RefSeq" id="WP_211926159.1">
    <property type="nucleotide sequence ID" value="NZ_JAGQFT020000014.1"/>
</dbReference>
<evidence type="ECO:0000256" key="2">
    <source>
        <dbReference type="SAM" id="SignalP"/>
    </source>
</evidence>
<comment type="caution">
    <text evidence="3">The sequence shown here is derived from an EMBL/GenBank/DDBJ whole genome shotgun (WGS) entry which is preliminary data.</text>
</comment>
<evidence type="ECO:0000256" key="1">
    <source>
        <dbReference type="SAM" id="MobiDB-lite"/>
    </source>
</evidence>
<organism evidence="3">
    <name type="scientific">Coralloluteibacterium stylophorae</name>
    <dbReference type="NCBI Taxonomy" id="1776034"/>
    <lineage>
        <taxon>Bacteria</taxon>
        <taxon>Pseudomonadati</taxon>
        <taxon>Pseudomonadota</taxon>
        <taxon>Gammaproteobacteria</taxon>
        <taxon>Lysobacterales</taxon>
        <taxon>Lysobacteraceae</taxon>
        <taxon>Coralloluteibacterium</taxon>
    </lineage>
</organism>
<evidence type="ECO:0000313" key="3">
    <source>
        <dbReference type="EMBL" id="MBR0562215.1"/>
    </source>
</evidence>
<feature type="chain" id="PRO_5042774167" evidence="2">
    <location>
        <begin position="25"/>
        <end position="129"/>
    </location>
</feature>
<dbReference type="Proteomes" id="UP000675747">
    <property type="component" value="Unassembled WGS sequence"/>
</dbReference>
<dbReference type="EMBL" id="JAGQFT020000014">
    <property type="protein sequence ID" value="MBS7458832.1"/>
    <property type="molecule type" value="Genomic_DNA"/>
</dbReference>
<accession>A0A8J7VSB5</accession>
<feature type="region of interest" description="Disordered" evidence="1">
    <location>
        <begin position="43"/>
        <end position="63"/>
    </location>
</feature>
<dbReference type="NCBIfam" id="NF033807">
    <property type="entry name" value="CopL_fam"/>
    <property type="match status" value="1"/>
</dbReference>
<proteinExistence type="predicted"/>
<feature type="region of interest" description="Disordered" evidence="1">
    <location>
        <begin position="103"/>
        <end position="129"/>
    </location>
</feature>
<reference evidence="4 5" key="1">
    <citation type="journal article" date="2021" name="Microbiol. Resour. Announc.">
        <title>Draft Genome Sequence of Coralloluteibacterium stylophorae LMG 29479T.</title>
        <authorList>
            <person name="Karlyshev A.V."/>
            <person name="Kudryashova E.B."/>
            <person name="Ariskina E.V."/>
            <person name="Conroy A.P."/>
            <person name="Abidueva E.Y."/>
        </authorList>
    </citation>
    <scope>NUCLEOTIDE SEQUENCE [LARGE SCALE GENOMIC DNA]</scope>
    <source>
        <strain evidence="4 5">LMG 29479</strain>
    </source>
</reference>
<keyword evidence="5" id="KW-1185">Reference proteome</keyword>
<evidence type="ECO:0000313" key="4">
    <source>
        <dbReference type="EMBL" id="MBS7458832.1"/>
    </source>
</evidence>
<evidence type="ECO:0000313" key="5">
    <source>
        <dbReference type="Proteomes" id="UP000675747"/>
    </source>
</evidence>
<feature type="signal peptide" evidence="2">
    <location>
        <begin position="1"/>
        <end position="24"/>
    </location>
</feature>
<feature type="compositionally biased region" description="Pro residues" evidence="1">
    <location>
        <begin position="106"/>
        <end position="129"/>
    </location>
</feature>
<dbReference type="AlphaFoldDB" id="A0A8J7VSB5"/>
<gene>
    <name evidence="4" type="ORF">KB893_016945</name>
    <name evidence="3" type="ORF">KB893_06750</name>
</gene>
<sequence>MIRTLLRLLLCIALVADGSGRALAATHAHGMAQATAHATRTSAACHDAAVPRTHAGHGPAADAAGAAAKHDDDCCRSDACRCACTHAGAGAPTAVPTAGVRFLRTPVPPRRPGAHPAPAPADPLRPPIA</sequence>
<name>A0A8J7VSB5_9GAMM</name>
<dbReference type="EMBL" id="JAGQFT010000039">
    <property type="protein sequence ID" value="MBR0562215.1"/>
    <property type="molecule type" value="Genomic_DNA"/>
</dbReference>
<dbReference type="InterPro" id="IPR048034">
    <property type="entry name" value="CopL-like"/>
</dbReference>
<reference evidence="3" key="2">
    <citation type="submission" date="2021-04" db="EMBL/GenBank/DDBJ databases">
        <authorList>
            <person name="Karlyshev A.V."/>
        </authorList>
    </citation>
    <scope>NUCLEOTIDE SEQUENCE</scope>
    <source>
        <strain evidence="3">LMG 29479</strain>
    </source>
</reference>
<protein>
    <submittedName>
        <fullName evidence="3">CopL family metal-binding regulatory protein</fullName>
    </submittedName>
</protein>
<keyword evidence="2" id="KW-0732">Signal</keyword>